<keyword evidence="2" id="KW-1133">Transmembrane helix</keyword>
<dbReference type="EMBL" id="CM018048">
    <property type="protein sequence ID" value="KAA8521444.1"/>
    <property type="molecule type" value="Genomic_DNA"/>
</dbReference>
<feature type="compositionally biased region" description="Polar residues" evidence="1">
    <location>
        <begin position="221"/>
        <end position="233"/>
    </location>
</feature>
<evidence type="ECO:0000313" key="3">
    <source>
        <dbReference type="EMBL" id="KAA8521444.1"/>
    </source>
</evidence>
<sequence length="256" mass="28353">MLTVQQLEPTMTSVRELIKKGNNVGYPKGSFVLALLKRLNIDESAFKVCNSTDELHIAFSKGRIVAAFDEIPYMKPFIQRHYGKYTMVEPILKTGGFGFVFPIGSPLVPDISRAILNMIEGDKKDGIEKAWFVEHTNCPDPSNLVTSNSLSLSSFWGLFLIVRVAASFVVIIFIAILLYEHRGFLVHLDPKTLWKKLVVMVKGLKNNEQNGNGIDGHHEASNASFPNPTSPSANCPPNPSDFSDDTKGIFVLSRGQ</sequence>
<dbReference type="SUPFAM" id="SSF53850">
    <property type="entry name" value="Periplasmic binding protein-like II"/>
    <property type="match status" value="1"/>
</dbReference>
<protein>
    <submittedName>
        <fullName evidence="3">Uncharacterized protein</fullName>
    </submittedName>
</protein>
<feature type="region of interest" description="Disordered" evidence="1">
    <location>
        <begin position="209"/>
        <end position="246"/>
    </location>
</feature>
<organism evidence="3 4">
    <name type="scientific">Nyssa sinensis</name>
    <dbReference type="NCBI Taxonomy" id="561372"/>
    <lineage>
        <taxon>Eukaryota</taxon>
        <taxon>Viridiplantae</taxon>
        <taxon>Streptophyta</taxon>
        <taxon>Embryophyta</taxon>
        <taxon>Tracheophyta</taxon>
        <taxon>Spermatophyta</taxon>
        <taxon>Magnoliopsida</taxon>
        <taxon>eudicotyledons</taxon>
        <taxon>Gunneridae</taxon>
        <taxon>Pentapetalae</taxon>
        <taxon>asterids</taxon>
        <taxon>Cornales</taxon>
        <taxon>Nyssaceae</taxon>
        <taxon>Nyssa</taxon>
    </lineage>
</organism>
<evidence type="ECO:0000313" key="4">
    <source>
        <dbReference type="Proteomes" id="UP000325577"/>
    </source>
</evidence>
<evidence type="ECO:0000256" key="2">
    <source>
        <dbReference type="SAM" id="Phobius"/>
    </source>
</evidence>
<evidence type="ECO:0000256" key="1">
    <source>
        <dbReference type="SAM" id="MobiDB-lite"/>
    </source>
</evidence>
<dbReference type="OrthoDB" id="5984008at2759"/>
<name>A0A5J4ZUA2_9ASTE</name>
<keyword evidence="4" id="KW-1185">Reference proteome</keyword>
<dbReference type="Proteomes" id="UP000325577">
    <property type="component" value="Linkage Group LG5"/>
</dbReference>
<keyword evidence="2" id="KW-0812">Transmembrane</keyword>
<dbReference type="Gene3D" id="3.40.190.10">
    <property type="entry name" value="Periplasmic binding protein-like II"/>
    <property type="match status" value="1"/>
</dbReference>
<accession>A0A5J4ZUA2</accession>
<dbReference type="AlphaFoldDB" id="A0A5J4ZUA2"/>
<reference evidence="3 4" key="1">
    <citation type="submission" date="2019-09" db="EMBL/GenBank/DDBJ databases">
        <title>A chromosome-level genome assembly of the Chinese tupelo Nyssa sinensis.</title>
        <authorList>
            <person name="Yang X."/>
            <person name="Kang M."/>
            <person name="Yang Y."/>
            <person name="Xiong H."/>
            <person name="Wang M."/>
            <person name="Zhang Z."/>
            <person name="Wang Z."/>
            <person name="Wu H."/>
            <person name="Ma T."/>
            <person name="Liu J."/>
            <person name="Xi Z."/>
        </authorList>
    </citation>
    <scope>NUCLEOTIDE SEQUENCE [LARGE SCALE GENOMIC DNA]</scope>
    <source>
        <strain evidence="3">J267</strain>
        <tissue evidence="3">Leaf</tissue>
    </source>
</reference>
<keyword evidence="2" id="KW-0472">Membrane</keyword>
<dbReference type="InterPro" id="IPR015683">
    <property type="entry name" value="Ionotropic_Glu_rcpt"/>
</dbReference>
<proteinExistence type="predicted"/>
<dbReference type="PANTHER" id="PTHR18966">
    <property type="entry name" value="IONOTROPIC GLUTAMATE RECEPTOR"/>
    <property type="match status" value="1"/>
</dbReference>
<gene>
    <name evidence="3" type="ORF">F0562_012123</name>
</gene>
<feature type="transmembrane region" description="Helical" evidence="2">
    <location>
        <begin position="155"/>
        <end position="179"/>
    </location>
</feature>